<sequence>MVIPVTSMSTLKELSLAIRFLSIDAVERAQSGHPGMPLGMADIATVLWKKFLSYNPKNPHWFNRDRFVLSNGHGSMLQYALLHLTGYNLSIDELKHFRQLHSKTPGHPESTETPGVETTTGPLGQGLANAVGMAIAEKILAAEFNREEIALVDHFTYAFAGDGCMMEGISHEVCSLAGKLGLGKLIVFYDDNGISIDGEVDAWFADDTAARFRAYHWHVIEAVDGHDYEAIEKAIVAARHEQTKPTLIICKTIIGLGSEMAGSEKVHGAPLGEKDIAQIREKYNWNYPPFEIPDHLYAQWNHVEEGKQLEQDWLNRCEAYKKQDPNTYYEFLRRINGDLPDAWPQQSSAFIHECLSHEKPIATRKASQLCLEHFAPLLPELFGGSADLTGSNNTNWSGSKAINQGDFSGNYLYYGVREFGMAAIMNGIAVHGGFIPYGGTFLVFSDYARNAIRLSALMRQRVIYVLTHDSIGLGEDGPTHQPIEHAAMLRMTPDLEVWRPADLTETAVAWQQSIEHHNGPSCLLLSRQNLPVSPIKDSQIEKIKQGGYILRDSEGCPEIILIATGSEIELALKAASEVMKAGVQVRVVSMPCVERFLKSDKHYQEQVLPSSVRKRIAIEAAASQFWYQFTGLDGEIIGLQQFGRSAPASDVFQDMGITVDAIVTAIHRLLN</sequence>
<keyword evidence="21" id="KW-1185">Reference proteome</keyword>
<feature type="site" description="Important for catalytic activity" evidence="17">
    <location>
        <position position="33"/>
    </location>
</feature>
<dbReference type="InterPro" id="IPR005474">
    <property type="entry name" value="Transketolase_N"/>
</dbReference>
<evidence type="ECO:0000313" key="21">
    <source>
        <dbReference type="Proteomes" id="UP000630149"/>
    </source>
</evidence>
<feature type="binding site" evidence="14">
    <location>
        <position position="391"/>
    </location>
    <ligand>
        <name>substrate</name>
    </ligand>
</feature>
<dbReference type="InterPro" id="IPR005478">
    <property type="entry name" value="Transketolase_bac-like"/>
</dbReference>
<dbReference type="GO" id="GO:0004802">
    <property type="term" value="F:transketolase activity"/>
    <property type="evidence" value="ECO:0007669"/>
    <property type="project" value="UniProtKB-UniRule"/>
</dbReference>
<feature type="binding site" evidence="14">
    <location>
        <position position="364"/>
    </location>
    <ligand>
        <name>substrate</name>
    </ligand>
</feature>
<comment type="cofactor">
    <cofactor evidence="15">
        <name>thiamine diphosphate</name>
        <dbReference type="ChEBI" id="CHEBI:58937"/>
    </cofactor>
    <text evidence="15">Binds 1 thiamine pyrophosphate per subunit. During the reaction, the substrate forms a covalent intermediate with the cofactor.</text>
</comment>
<dbReference type="Pfam" id="PF02779">
    <property type="entry name" value="Transket_pyr"/>
    <property type="match status" value="1"/>
</dbReference>
<evidence type="ECO:0000256" key="8">
    <source>
        <dbReference type="ARBA" id="ARBA00022837"/>
    </source>
</evidence>
<evidence type="ECO:0000256" key="2">
    <source>
        <dbReference type="ARBA" id="ARBA00001941"/>
    </source>
</evidence>
<feature type="binding site" evidence="16">
    <location>
        <position position="194"/>
    </location>
    <ligand>
        <name>Mg(2+)</name>
        <dbReference type="ChEBI" id="CHEBI:18420"/>
    </ligand>
</feature>
<evidence type="ECO:0000256" key="9">
    <source>
        <dbReference type="ARBA" id="ARBA00022842"/>
    </source>
</evidence>
<dbReference type="NCBIfam" id="TIGR00232">
    <property type="entry name" value="tktlase_bact"/>
    <property type="match status" value="1"/>
</dbReference>
<keyword evidence="6 18" id="KW-0808">Transferase</keyword>
<keyword evidence="7 16" id="KW-0479">Metal-binding</keyword>
<dbReference type="Pfam" id="PF22613">
    <property type="entry name" value="Transketolase_C_1"/>
    <property type="match status" value="1"/>
</dbReference>
<dbReference type="GO" id="GO:0046872">
    <property type="term" value="F:metal ion binding"/>
    <property type="evidence" value="ECO:0007669"/>
    <property type="project" value="UniProtKB-KW"/>
</dbReference>
<dbReference type="InterPro" id="IPR005475">
    <property type="entry name" value="Transketolase-like_Pyr-bd"/>
</dbReference>
<dbReference type="Pfam" id="PF00456">
    <property type="entry name" value="Transketolase_N"/>
    <property type="match status" value="1"/>
</dbReference>
<evidence type="ECO:0000256" key="16">
    <source>
        <dbReference type="PIRSR" id="PIRSR605478-4"/>
    </source>
</evidence>
<dbReference type="Gene3D" id="3.40.50.920">
    <property type="match status" value="1"/>
</dbReference>
<comment type="cofactor">
    <cofactor evidence="18">
        <name>Mg(2+)</name>
        <dbReference type="ChEBI" id="CHEBI:18420"/>
    </cofactor>
    <cofactor evidence="18">
        <name>Ca(2+)</name>
        <dbReference type="ChEBI" id="CHEBI:29108"/>
    </cofactor>
    <cofactor evidence="18">
        <name>Mn(2+)</name>
        <dbReference type="ChEBI" id="CHEBI:29035"/>
    </cofactor>
    <cofactor evidence="18">
        <name>Co(2+)</name>
        <dbReference type="ChEBI" id="CHEBI:48828"/>
    </cofactor>
    <text evidence="18">Binds 1 Mg(2+) ion per subunit. Can also utilize other divalent metal cations, such as Ca(2+), Mn(2+) and Co(2+).</text>
</comment>
<feature type="binding site" evidence="14">
    <location>
        <position position="267"/>
    </location>
    <ligand>
        <name>substrate</name>
    </ligand>
</feature>
<evidence type="ECO:0000256" key="10">
    <source>
        <dbReference type="ARBA" id="ARBA00023052"/>
    </source>
</evidence>
<organism evidence="20 21">
    <name type="scientific">Legionella impletisoli</name>
    <dbReference type="NCBI Taxonomy" id="343510"/>
    <lineage>
        <taxon>Bacteria</taxon>
        <taxon>Pseudomonadati</taxon>
        <taxon>Pseudomonadota</taxon>
        <taxon>Gammaproteobacteria</taxon>
        <taxon>Legionellales</taxon>
        <taxon>Legionellaceae</taxon>
        <taxon>Legionella</taxon>
    </lineage>
</organism>
<feature type="site" description="Important for catalytic activity" evidence="17">
    <location>
        <position position="267"/>
    </location>
</feature>
<keyword evidence="10 15" id="KW-0786">Thiamine pyrophosphate</keyword>
<dbReference type="InterPro" id="IPR009014">
    <property type="entry name" value="Transketo_C/PFOR_II"/>
</dbReference>
<evidence type="ECO:0000256" key="13">
    <source>
        <dbReference type="PIRSR" id="PIRSR605478-1"/>
    </source>
</evidence>
<evidence type="ECO:0000256" key="7">
    <source>
        <dbReference type="ARBA" id="ARBA00022723"/>
    </source>
</evidence>
<dbReference type="SMART" id="SM00861">
    <property type="entry name" value="Transket_pyr"/>
    <property type="match status" value="1"/>
</dbReference>
<evidence type="ECO:0000256" key="5">
    <source>
        <dbReference type="ARBA" id="ARBA00013152"/>
    </source>
</evidence>
<dbReference type="InterPro" id="IPR049557">
    <property type="entry name" value="Transketolase_CS"/>
</dbReference>
<feature type="binding site" evidence="15">
    <location>
        <position position="267"/>
    </location>
    <ligand>
        <name>thiamine diphosphate</name>
        <dbReference type="ChEBI" id="CHEBI:58937"/>
    </ligand>
</feature>
<evidence type="ECO:0000313" key="20">
    <source>
        <dbReference type="EMBL" id="GGI87616.1"/>
    </source>
</evidence>
<dbReference type="GO" id="GO:0009052">
    <property type="term" value="P:pentose-phosphate shunt, non-oxidative branch"/>
    <property type="evidence" value="ECO:0007669"/>
    <property type="project" value="UniProtKB-ARBA"/>
</dbReference>
<accession>A0A917JWP4</accession>
<reference evidence="20" key="1">
    <citation type="journal article" date="2014" name="Int. J. Syst. Evol. Microbiol.">
        <title>Complete genome sequence of Corynebacterium casei LMG S-19264T (=DSM 44701T), isolated from a smear-ripened cheese.</title>
        <authorList>
            <consortium name="US DOE Joint Genome Institute (JGI-PGF)"/>
            <person name="Walter F."/>
            <person name="Albersmeier A."/>
            <person name="Kalinowski J."/>
            <person name="Ruckert C."/>
        </authorList>
    </citation>
    <scope>NUCLEOTIDE SEQUENCE</scope>
    <source>
        <strain evidence="20">JCM 13919</strain>
    </source>
</reference>
<gene>
    <name evidence="20" type="primary">tktA</name>
    <name evidence="20" type="ORF">GCM10007966_15480</name>
</gene>
<evidence type="ECO:0000256" key="17">
    <source>
        <dbReference type="PIRSR" id="PIRSR605478-5"/>
    </source>
</evidence>
<feature type="binding site" evidence="14">
    <location>
        <position position="33"/>
    </location>
    <ligand>
        <name>substrate</name>
    </ligand>
</feature>
<evidence type="ECO:0000256" key="4">
    <source>
        <dbReference type="ARBA" id="ARBA00011738"/>
    </source>
</evidence>
<comment type="function">
    <text evidence="18">Catalyzes the transfer of a two-carbon ketol group from a ketose donor to an aldose acceptor, via a covalent intermediate with the cofactor thiamine pyrophosphate.</text>
</comment>
<feature type="binding site" evidence="14">
    <location>
        <position position="527"/>
    </location>
    <ligand>
        <name>substrate</name>
    </ligand>
</feature>
<dbReference type="CDD" id="cd02012">
    <property type="entry name" value="TPP_TK"/>
    <property type="match status" value="1"/>
</dbReference>
<dbReference type="EC" id="2.2.1.1" evidence="5 12"/>
<dbReference type="InterPro" id="IPR029061">
    <property type="entry name" value="THDP-binding"/>
</dbReference>
<feature type="binding site" evidence="16">
    <location>
        <position position="192"/>
    </location>
    <ligand>
        <name>Mg(2+)</name>
        <dbReference type="ChEBI" id="CHEBI:18420"/>
    </ligand>
</feature>
<evidence type="ECO:0000256" key="6">
    <source>
        <dbReference type="ARBA" id="ARBA00022679"/>
    </source>
</evidence>
<feature type="binding site" evidence="16">
    <location>
        <position position="162"/>
    </location>
    <ligand>
        <name>Mg(2+)</name>
        <dbReference type="ChEBI" id="CHEBI:18420"/>
    </ligand>
</feature>
<feature type="binding site" evidence="15">
    <location>
        <position position="163"/>
    </location>
    <ligand>
        <name>thiamine diphosphate</name>
        <dbReference type="ChEBI" id="CHEBI:58937"/>
    </ligand>
</feature>
<name>A0A917JWP4_9GAMM</name>
<comment type="caution">
    <text evidence="20">The sequence shown here is derived from an EMBL/GenBank/DDBJ whole genome shotgun (WGS) entry which is preliminary data.</text>
</comment>
<keyword evidence="8 18" id="KW-0106">Calcium</keyword>
<evidence type="ECO:0000256" key="18">
    <source>
        <dbReference type="RuleBase" id="RU004996"/>
    </source>
</evidence>
<feature type="binding site" evidence="14">
    <location>
        <position position="468"/>
    </location>
    <ligand>
        <name>substrate</name>
    </ligand>
</feature>
<dbReference type="PROSITE" id="PS00802">
    <property type="entry name" value="TRANSKETOLASE_2"/>
    <property type="match status" value="1"/>
</dbReference>
<feature type="binding site" evidence="15">
    <location>
        <position position="73"/>
    </location>
    <ligand>
        <name>thiamine diphosphate</name>
        <dbReference type="ChEBI" id="CHEBI:58937"/>
    </ligand>
</feature>
<dbReference type="SUPFAM" id="SSF52922">
    <property type="entry name" value="TK C-terminal domain-like"/>
    <property type="match status" value="1"/>
</dbReference>
<comment type="subunit">
    <text evidence="4 18">Homodimer.</text>
</comment>
<evidence type="ECO:0000256" key="14">
    <source>
        <dbReference type="PIRSR" id="PIRSR605478-2"/>
    </source>
</evidence>
<dbReference type="PROSITE" id="PS00801">
    <property type="entry name" value="TRANSKETOLASE_1"/>
    <property type="match status" value="1"/>
</dbReference>
<evidence type="ECO:0000256" key="11">
    <source>
        <dbReference type="ARBA" id="ARBA00049473"/>
    </source>
</evidence>
<dbReference type="AlphaFoldDB" id="A0A917JWP4"/>
<proteinExistence type="inferred from homology"/>
<dbReference type="PANTHER" id="PTHR43522:SF2">
    <property type="entry name" value="TRANSKETOLASE 1-RELATED"/>
    <property type="match status" value="1"/>
</dbReference>
<feature type="active site" description="Proton donor" evidence="13">
    <location>
        <position position="418"/>
    </location>
</feature>
<evidence type="ECO:0000256" key="3">
    <source>
        <dbReference type="ARBA" id="ARBA00007131"/>
    </source>
</evidence>
<dbReference type="FunFam" id="3.40.50.920:FF:000003">
    <property type="entry name" value="Transketolase"/>
    <property type="match status" value="1"/>
</dbReference>
<dbReference type="CDD" id="cd07033">
    <property type="entry name" value="TPP_PYR_DXS_TK_like"/>
    <property type="match status" value="1"/>
</dbReference>
<evidence type="ECO:0000256" key="1">
    <source>
        <dbReference type="ARBA" id="ARBA00001913"/>
    </source>
</evidence>
<comment type="cofactor">
    <cofactor evidence="2">
        <name>Co(2+)</name>
        <dbReference type="ChEBI" id="CHEBI:48828"/>
    </cofactor>
</comment>
<comment type="cofactor">
    <cofactor evidence="1">
        <name>Ca(2+)</name>
        <dbReference type="ChEBI" id="CHEBI:29108"/>
    </cofactor>
</comment>
<dbReference type="InterPro" id="IPR033247">
    <property type="entry name" value="Transketolase_fam"/>
</dbReference>
<dbReference type="FunFam" id="3.40.50.970:FF:000004">
    <property type="entry name" value="Transketolase"/>
    <property type="match status" value="1"/>
</dbReference>
<feature type="domain" description="Transketolase-like pyrimidine-binding" evidence="19">
    <location>
        <begin position="361"/>
        <end position="532"/>
    </location>
</feature>
<feature type="binding site" evidence="15">
    <location>
        <position position="192"/>
    </location>
    <ligand>
        <name>thiamine diphosphate</name>
        <dbReference type="ChEBI" id="CHEBI:58937"/>
    </ligand>
</feature>
<feature type="binding site" evidence="15">
    <location>
        <position position="444"/>
    </location>
    <ligand>
        <name>thiamine diphosphate</name>
        <dbReference type="ChEBI" id="CHEBI:58937"/>
    </ligand>
</feature>
<dbReference type="InterPro" id="IPR055152">
    <property type="entry name" value="Transketolase-like_C_2"/>
</dbReference>
<feature type="binding site" evidence="14">
    <location>
        <position position="476"/>
    </location>
    <ligand>
        <name>substrate</name>
    </ligand>
</feature>
<dbReference type="FunFam" id="3.40.50.970:FF:000003">
    <property type="entry name" value="Transketolase"/>
    <property type="match status" value="1"/>
</dbReference>
<dbReference type="Gene3D" id="3.40.50.970">
    <property type="match status" value="2"/>
</dbReference>
<dbReference type="SUPFAM" id="SSF52518">
    <property type="entry name" value="Thiamin diphosphate-binding fold (THDP-binding)"/>
    <property type="match status" value="2"/>
</dbReference>
<comment type="cofactor">
    <cofactor evidence="16">
        <name>Mg(2+)</name>
        <dbReference type="ChEBI" id="CHEBI:18420"/>
    </cofactor>
    <text evidence="16">Binds 1 Mg(2+) ion per subunit. Can also utilize other divalent metal cations, such as Ca(2+), Mn(2+) and Co(2+).</text>
</comment>
<dbReference type="Proteomes" id="UP000630149">
    <property type="component" value="Unassembled WGS sequence"/>
</dbReference>
<evidence type="ECO:0000256" key="15">
    <source>
        <dbReference type="PIRSR" id="PIRSR605478-3"/>
    </source>
</evidence>
<comment type="catalytic activity">
    <reaction evidence="11 18">
        <text>D-sedoheptulose 7-phosphate + D-glyceraldehyde 3-phosphate = aldehydo-D-ribose 5-phosphate + D-xylulose 5-phosphate</text>
        <dbReference type="Rhea" id="RHEA:10508"/>
        <dbReference type="ChEBI" id="CHEBI:57483"/>
        <dbReference type="ChEBI" id="CHEBI:57737"/>
        <dbReference type="ChEBI" id="CHEBI:58273"/>
        <dbReference type="ChEBI" id="CHEBI:59776"/>
        <dbReference type="EC" id="2.2.1.1"/>
    </reaction>
</comment>
<feature type="binding site" evidence="14">
    <location>
        <position position="480"/>
    </location>
    <ligand>
        <name>substrate</name>
    </ligand>
</feature>
<evidence type="ECO:0000259" key="19">
    <source>
        <dbReference type="SMART" id="SM00861"/>
    </source>
</evidence>
<comment type="similarity">
    <text evidence="3 18">Belongs to the transketolase family.</text>
</comment>
<keyword evidence="9 16" id="KW-0460">Magnesium</keyword>
<dbReference type="PANTHER" id="PTHR43522">
    <property type="entry name" value="TRANSKETOLASE"/>
    <property type="match status" value="1"/>
</dbReference>
<protein>
    <recommendedName>
        <fullName evidence="5 12">Transketolase</fullName>
        <ecNumber evidence="5 12">2.2.1.1</ecNumber>
    </recommendedName>
</protein>
<reference evidence="20" key="2">
    <citation type="submission" date="2020-09" db="EMBL/GenBank/DDBJ databases">
        <authorList>
            <person name="Sun Q."/>
            <person name="Ohkuma M."/>
        </authorList>
    </citation>
    <scope>NUCLEOTIDE SEQUENCE</scope>
    <source>
        <strain evidence="20">JCM 13919</strain>
    </source>
</reference>
<feature type="binding site" evidence="15">
    <location>
        <begin position="121"/>
        <end position="123"/>
    </location>
    <ligand>
        <name>thiamine diphosphate</name>
        <dbReference type="ChEBI" id="CHEBI:58937"/>
    </ligand>
</feature>
<dbReference type="GO" id="GO:0005829">
    <property type="term" value="C:cytosol"/>
    <property type="evidence" value="ECO:0007669"/>
    <property type="project" value="TreeGrafter"/>
</dbReference>
<dbReference type="EMBL" id="BMOB01000006">
    <property type="protein sequence ID" value="GGI87616.1"/>
    <property type="molecule type" value="Genomic_DNA"/>
</dbReference>
<evidence type="ECO:0000256" key="12">
    <source>
        <dbReference type="NCBIfam" id="TIGR00232"/>
    </source>
</evidence>
<dbReference type="InterPro" id="IPR020826">
    <property type="entry name" value="Transketolase_BS"/>
</dbReference>